<sequence length="248" mass="28827">MTERQAEIRNGGRENRYEFESRVRYSEIDHRGTMTLPALINYFQDCSTFHSESVGLGMDRLKSDKKAWVLSYWQVIVDRYPKLGETITIGTFPTEFKGLFGNRNFYMKDGGGRQTACANSIWVFMDLEKGRPCRPAPEHVAPYEVSEPLDMPYEDRKIVLPEAFEDRDPFPVRKYHIDTNKHVNNCQYVQMAVEMLPGDLHTRQLRVDYKKSAVLGDIIYPRVALERDRIVIELCGEDKSPYAVIEMK</sequence>
<gene>
    <name evidence="10" type="ORF">H9798_10040</name>
</gene>
<feature type="domain" description="Acyl-ACP thioesterase-like C-terminal" evidence="9">
    <location>
        <begin position="167"/>
        <end position="219"/>
    </location>
</feature>
<evidence type="ECO:0000256" key="3">
    <source>
        <dbReference type="ARBA" id="ARBA00022801"/>
    </source>
</evidence>
<evidence type="ECO:0000313" key="11">
    <source>
        <dbReference type="Proteomes" id="UP000824223"/>
    </source>
</evidence>
<evidence type="ECO:0000256" key="6">
    <source>
        <dbReference type="ARBA" id="ARBA00023098"/>
    </source>
</evidence>
<dbReference type="SUPFAM" id="SSF54637">
    <property type="entry name" value="Thioesterase/thiol ester dehydrase-isomerase"/>
    <property type="match status" value="2"/>
</dbReference>
<name>A0A9D2HC61_9FIRM</name>
<dbReference type="CDD" id="cd00586">
    <property type="entry name" value="4HBT"/>
    <property type="match status" value="1"/>
</dbReference>
<dbReference type="Proteomes" id="UP000824223">
    <property type="component" value="Unassembled WGS sequence"/>
</dbReference>
<evidence type="ECO:0000313" key="10">
    <source>
        <dbReference type="EMBL" id="HJA07461.1"/>
    </source>
</evidence>
<keyword evidence="6" id="KW-0443">Lipid metabolism</keyword>
<evidence type="ECO:0000256" key="5">
    <source>
        <dbReference type="ARBA" id="ARBA00022946"/>
    </source>
</evidence>
<comment type="caution">
    <text evidence="10">The sequence shown here is derived from an EMBL/GenBank/DDBJ whole genome shotgun (WGS) entry which is preliminary data.</text>
</comment>
<evidence type="ECO:0000259" key="8">
    <source>
        <dbReference type="Pfam" id="PF01643"/>
    </source>
</evidence>
<dbReference type="GO" id="GO:0000036">
    <property type="term" value="F:acyl carrier activity"/>
    <property type="evidence" value="ECO:0007669"/>
    <property type="project" value="TreeGrafter"/>
</dbReference>
<organism evidence="10 11">
    <name type="scientific">Candidatus Mediterraneibacter pullicola</name>
    <dbReference type="NCBI Taxonomy" id="2838682"/>
    <lineage>
        <taxon>Bacteria</taxon>
        <taxon>Bacillati</taxon>
        <taxon>Bacillota</taxon>
        <taxon>Clostridia</taxon>
        <taxon>Lachnospirales</taxon>
        <taxon>Lachnospiraceae</taxon>
        <taxon>Mediterraneibacter</taxon>
    </lineage>
</organism>
<reference evidence="10" key="1">
    <citation type="journal article" date="2021" name="PeerJ">
        <title>Extensive microbial diversity within the chicken gut microbiome revealed by metagenomics and culture.</title>
        <authorList>
            <person name="Gilroy R."/>
            <person name="Ravi A."/>
            <person name="Getino M."/>
            <person name="Pursley I."/>
            <person name="Horton D.L."/>
            <person name="Alikhan N.F."/>
            <person name="Baker D."/>
            <person name="Gharbi K."/>
            <person name="Hall N."/>
            <person name="Watson M."/>
            <person name="Adriaenssens E.M."/>
            <person name="Foster-Nyarko E."/>
            <person name="Jarju S."/>
            <person name="Secka A."/>
            <person name="Antonio M."/>
            <person name="Oren A."/>
            <person name="Chaudhuri R.R."/>
            <person name="La Ragione R."/>
            <person name="Hildebrand F."/>
            <person name="Pallen M.J."/>
        </authorList>
    </citation>
    <scope>NUCLEOTIDE SEQUENCE</scope>
    <source>
        <strain evidence="10">ChiSjej2B20-11307</strain>
    </source>
</reference>
<dbReference type="Gene3D" id="3.10.129.10">
    <property type="entry name" value="Hotdog Thioesterase"/>
    <property type="match status" value="1"/>
</dbReference>
<keyword evidence="5" id="KW-0809">Transit peptide</keyword>
<keyword evidence="3" id="KW-0378">Hydrolase</keyword>
<evidence type="ECO:0000256" key="7">
    <source>
        <dbReference type="ARBA" id="ARBA00023160"/>
    </source>
</evidence>
<keyword evidence="4" id="KW-0276">Fatty acid metabolism</keyword>
<dbReference type="InterPro" id="IPR045023">
    <property type="entry name" value="FATA/B"/>
</dbReference>
<dbReference type="Pfam" id="PF01643">
    <property type="entry name" value="Acyl-ACP_TE"/>
    <property type="match status" value="1"/>
</dbReference>
<dbReference type="PANTHER" id="PTHR31727">
    <property type="entry name" value="OLEOYL-ACYL CARRIER PROTEIN THIOESTERASE 1, CHLOROPLASTIC"/>
    <property type="match status" value="1"/>
</dbReference>
<keyword evidence="7" id="KW-0275">Fatty acid biosynthesis</keyword>
<dbReference type="EMBL" id="DXAK01000048">
    <property type="protein sequence ID" value="HJA07461.1"/>
    <property type="molecule type" value="Genomic_DNA"/>
</dbReference>
<proteinExistence type="inferred from homology"/>
<evidence type="ECO:0000259" key="9">
    <source>
        <dbReference type="Pfam" id="PF20791"/>
    </source>
</evidence>
<dbReference type="InterPro" id="IPR029069">
    <property type="entry name" value="HotDog_dom_sf"/>
</dbReference>
<dbReference type="PANTHER" id="PTHR31727:SF6">
    <property type="entry name" value="OLEOYL-ACYL CARRIER PROTEIN THIOESTERASE 1, CHLOROPLASTIC"/>
    <property type="match status" value="1"/>
</dbReference>
<keyword evidence="2" id="KW-0444">Lipid biosynthesis</keyword>
<dbReference type="AlphaFoldDB" id="A0A9D2HC61"/>
<evidence type="ECO:0000256" key="1">
    <source>
        <dbReference type="ARBA" id="ARBA00006500"/>
    </source>
</evidence>
<protein>
    <submittedName>
        <fullName evidence="10">Acyl-[acyl-carrier-protein] thioesterase</fullName>
    </submittedName>
</protein>
<dbReference type="InterPro" id="IPR002864">
    <property type="entry name" value="Acyl-ACP_thioesterase_NHD"/>
</dbReference>
<dbReference type="InterPro" id="IPR049427">
    <property type="entry name" value="Acyl-ACP_TE_C"/>
</dbReference>
<feature type="domain" description="Acyl-ACP thioesterase N-terminal hotdog" evidence="8">
    <location>
        <begin position="16"/>
        <end position="143"/>
    </location>
</feature>
<evidence type="ECO:0000256" key="4">
    <source>
        <dbReference type="ARBA" id="ARBA00022832"/>
    </source>
</evidence>
<dbReference type="Pfam" id="PF20791">
    <property type="entry name" value="Acyl-ACP_TE_C"/>
    <property type="match status" value="1"/>
</dbReference>
<accession>A0A9D2HC61</accession>
<evidence type="ECO:0000256" key="2">
    <source>
        <dbReference type="ARBA" id="ARBA00022516"/>
    </source>
</evidence>
<comment type="similarity">
    <text evidence="1">Belongs to the acyl-ACP thioesterase family.</text>
</comment>
<reference evidence="10" key="2">
    <citation type="submission" date="2021-04" db="EMBL/GenBank/DDBJ databases">
        <authorList>
            <person name="Gilroy R."/>
        </authorList>
    </citation>
    <scope>NUCLEOTIDE SEQUENCE</scope>
    <source>
        <strain evidence="10">ChiSjej2B20-11307</strain>
    </source>
</reference>
<dbReference type="GO" id="GO:0016297">
    <property type="term" value="F:fatty acyl-[ACP] hydrolase activity"/>
    <property type="evidence" value="ECO:0007669"/>
    <property type="project" value="InterPro"/>
</dbReference>